<name>A0A1I6C3F3_9BACI</name>
<proteinExistence type="predicted"/>
<evidence type="ECO:0000313" key="2">
    <source>
        <dbReference type="EMBL" id="SFQ87709.1"/>
    </source>
</evidence>
<gene>
    <name evidence="2" type="ORF">SAMN02745910_04884</name>
</gene>
<evidence type="ECO:0000259" key="1">
    <source>
        <dbReference type="Pfam" id="PF19502"/>
    </source>
</evidence>
<accession>A0A1I6C3F3</accession>
<reference evidence="2 3" key="1">
    <citation type="submission" date="2016-10" db="EMBL/GenBank/DDBJ databases">
        <authorList>
            <person name="Varghese N."/>
            <person name="Submissions S."/>
        </authorList>
    </citation>
    <scope>NUCLEOTIDE SEQUENCE [LARGE SCALE GENOMIC DNA]</scope>
    <source>
        <strain evidence="2 3">DSM 13796</strain>
    </source>
</reference>
<dbReference type="InterPro" id="IPR045792">
    <property type="entry name" value="DUF6036"/>
</dbReference>
<comment type="caution">
    <text evidence="2">The sequence shown here is derived from an EMBL/GenBank/DDBJ whole genome shotgun (WGS) entry which is preliminary data.</text>
</comment>
<dbReference type="GeneID" id="93713399"/>
<feature type="domain" description="DUF6036" evidence="1">
    <location>
        <begin position="29"/>
        <end position="169"/>
    </location>
</feature>
<organism evidence="2 3">
    <name type="scientific">Priestia endophytica DSM 13796</name>
    <dbReference type="NCBI Taxonomy" id="1121089"/>
    <lineage>
        <taxon>Bacteria</taxon>
        <taxon>Bacillati</taxon>
        <taxon>Bacillota</taxon>
        <taxon>Bacilli</taxon>
        <taxon>Bacillales</taxon>
        <taxon>Bacillaceae</taxon>
        <taxon>Priestia</taxon>
    </lineage>
</organism>
<dbReference type="Proteomes" id="UP000182762">
    <property type="component" value="Unassembled WGS sequence"/>
</dbReference>
<evidence type="ECO:0000313" key="3">
    <source>
        <dbReference type="Proteomes" id="UP000182762"/>
    </source>
</evidence>
<protein>
    <recommendedName>
        <fullName evidence="1">DUF6036 domain-containing protein</fullName>
    </recommendedName>
</protein>
<dbReference type="EMBL" id="FOXX01000022">
    <property type="protein sequence ID" value="SFQ87709.1"/>
    <property type="molecule type" value="Genomic_DNA"/>
</dbReference>
<keyword evidence="3" id="KW-1185">Reference proteome</keyword>
<sequence>MNIEIAREEINSLDPNNKYHAMLQTAAIITKLLDAENIKPIIVGGLSVEIYTQNDYATRDIDFVSDGYEKISEILLRLGFSKEGRHFVHDQIEIAVEIPSSDLEGDYNRVSKVEIEEDKYVYLISLEDIIIDRLRAAVHWKSEQDTYWGFKLLAKNYNEVNMEYLLSRAETKKEKDELSDWIDNIKRDIN</sequence>
<dbReference type="Pfam" id="PF19502">
    <property type="entry name" value="DUF6036"/>
    <property type="match status" value="1"/>
</dbReference>
<dbReference type="RefSeq" id="WP_061803099.1">
    <property type="nucleotide sequence ID" value="NZ_FOXX01000022.1"/>
</dbReference>